<name>A5G835_GEOUR</name>
<organism evidence="3 4">
    <name type="scientific">Geotalea uraniireducens (strain Rf4)</name>
    <name type="common">Geobacter uraniireducens</name>
    <dbReference type="NCBI Taxonomy" id="351605"/>
    <lineage>
        <taxon>Bacteria</taxon>
        <taxon>Pseudomonadati</taxon>
        <taxon>Thermodesulfobacteriota</taxon>
        <taxon>Desulfuromonadia</taxon>
        <taxon>Geobacterales</taxon>
        <taxon>Geobacteraceae</taxon>
        <taxon>Geotalea</taxon>
    </lineage>
</organism>
<dbReference type="InterPro" id="IPR001296">
    <property type="entry name" value="Glyco_trans_1"/>
</dbReference>
<proteinExistence type="predicted"/>
<keyword evidence="1 3" id="KW-0808">Transferase</keyword>
<dbReference type="Pfam" id="PF13692">
    <property type="entry name" value="Glyco_trans_1_4"/>
    <property type="match status" value="2"/>
</dbReference>
<evidence type="ECO:0000256" key="1">
    <source>
        <dbReference type="ARBA" id="ARBA00022679"/>
    </source>
</evidence>
<dbReference type="HOGENOM" id="CLU_005754_0_0_7"/>
<evidence type="ECO:0000259" key="2">
    <source>
        <dbReference type="Pfam" id="PF00534"/>
    </source>
</evidence>
<dbReference type="RefSeq" id="WP_011940602.1">
    <property type="nucleotide sequence ID" value="NC_009483.1"/>
</dbReference>
<dbReference type="PANTHER" id="PTHR46401:SF2">
    <property type="entry name" value="GLYCOSYLTRANSFERASE WBBK-RELATED"/>
    <property type="match status" value="1"/>
</dbReference>
<dbReference type="STRING" id="351605.Gura_3802"/>
<dbReference type="KEGG" id="gur:Gura_3802"/>
<reference evidence="3 4" key="1">
    <citation type="submission" date="2007-05" db="EMBL/GenBank/DDBJ databases">
        <title>Complete sequence of Geobacter uraniireducens Rf4.</title>
        <authorList>
            <consortium name="US DOE Joint Genome Institute"/>
            <person name="Copeland A."/>
            <person name="Lucas S."/>
            <person name="Lapidus A."/>
            <person name="Barry K."/>
            <person name="Detter J.C."/>
            <person name="Glavina del Rio T."/>
            <person name="Hammon N."/>
            <person name="Israni S."/>
            <person name="Dalin E."/>
            <person name="Tice H."/>
            <person name="Pitluck S."/>
            <person name="Chertkov O."/>
            <person name="Brettin T."/>
            <person name="Bruce D."/>
            <person name="Han C."/>
            <person name="Schmutz J."/>
            <person name="Larimer F."/>
            <person name="Land M."/>
            <person name="Hauser L."/>
            <person name="Kyrpides N."/>
            <person name="Mikhailova N."/>
            <person name="Shelobolina E."/>
            <person name="Aklujkar M."/>
            <person name="Lovley D."/>
            <person name="Richardson P."/>
        </authorList>
    </citation>
    <scope>NUCLEOTIDE SEQUENCE [LARGE SCALE GENOMIC DNA]</scope>
    <source>
        <strain evidence="3 4">Rf4</strain>
    </source>
</reference>
<dbReference type="GO" id="GO:0009103">
    <property type="term" value="P:lipopolysaccharide biosynthetic process"/>
    <property type="evidence" value="ECO:0007669"/>
    <property type="project" value="TreeGrafter"/>
</dbReference>
<keyword evidence="4" id="KW-1185">Reference proteome</keyword>
<dbReference type="EMBL" id="CP000698">
    <property type="protein sequence ID" value="ABQ27953.1"/>
    <property type="molecule type" value="Genomic_DNA"/>
</dbReference>
<evidence type="ECO:0000313" key="3">
    <source>
        <dbReference type="EMBL" id="ABQ27953.1"/>
    </source>
</evidence>
<dbReference type="GO" id="GO:0016757">
    <property type="term" value="F:glycosyltransferase activity"/>
    <property type="evidence" value="ECO:0007669"/>
    <property type="project" value="InterPro"/>
</dbReference>
<dbReference type="Proteomes" id="UP000006695">
    <property type="component" value="Chromosome"/>
</dbReference>
<evidence type="ECO:0000313" key="4">
    <source>
        <dbReference type="Proteomes" id="UP000006695"/>
    </source>
</evidence>
<dbReference type="SUPFAM" id="SSF53756">
    <property type="entry name" value="UDP-Glycosyltransferase/glycogen phosphorylase"/>
    <property type="match status" value="3"/>
</dbReference>
<protein>
    <submittedName>
        <fullName evidence="3">Glycosyl transferase, group 1</fullName>
    </submittedName>
</protein>
<dbReference type="PANTHER" id="PTHR46401">
    <property type="entry name" value="GLYCOSYLTRANSFERASE WBBK-RELATED"/>
    <property type="match status" value="1"/>
</dbReference>
<feature type="domain" description="Glycosyl transferase family 1" evidence="2">
    <location>
        <begin position="1178"/>
        <end position="1324"/>
    </location>
</feature>
<accession>A5G835</accession>
<dbReference type="Gene3D" id="3.40.50.2000">
    <property type="entry name" value="Glycogen Phosphorylase B"/>
    <property type="match status" value="5"/>
</dbReference>
<dbReference type="Pfam" id="PF00534">
    <property type="entry name" value="Glycos_transf_1"/>
    <property type="match status" value="1"/>
</dbReference>
<gene>
    <name evidence="3" type="ordered locus">Gura_3802</name>
</gene>
<sequence>MKRILVMNFFPAFSPPASGGELRYFHLYNYLSKFYDVTLLSPTFSHHQRELIEHSQTFRECRVPKESIHHNLHIEMDKEKIGTEVSALVCSLSAKSANAYHDMYLELYPKADIIIHESPYMLEYDLFFGFDNKPRIYNSYNSESVLVSQMWTGPNAPKYIDHICELEKRLISKADLVFATSRIEADIFIHQFGACANKVKLAPNGIIPGELNLGRRTASSERKKAIFIGSAHPPNIEAVEFIVYGLCDRCPSIDFYIAGSCCDNFNSVDKPNVYLCGRVDEQQKNALFESADIAINPMFSGAGTNLKTLEFLSSGIPLVSTDVGARGLDLIDRRHFFLATHDNFSEALNMIISNSSELNSVAASGQNYIDSNYSWEKIAGDVHIALEHLEREQKKPFILLLNDFEVSNPVSGGEIRINRLYVNLSKYYRILLFCLNNTGNLKQTAITPDFVEVSFPKTPEHIREEHKQNKGCQVHVTDIVNSYMGVKNNLLLQAVRTIESTSGVVIFVHPYMASLLEVITNRNVIYESLNCETELKASMLSGRHGYRKHIKQVEYLERLVAKRSCFIVSVSDDDHPSLKKLAPVGTEIVTVKNGVDIDPDFQGTDYASVKEIFNGHPIILFIGSAHKPNIDALSFIVGELAPVFSNCYFAIVGTVCGTLTTPKPSNVLLFNKLDELYKDVILRISDVAINPMFSGSGSNLKLAEYFAYQLPVVTTLVGARGYNIEHYRDALVCERSQFSSNLSQLLGNKALQETLSQNGYDHARKFLDWAFLAKRFHGLLQSRLLDTDIKRLLVVTYRFTDPPLGGAEVYLLNVIKQLDSLGTFFIHLVAPDIYDIHNKFHFSTEFTSSVDSHHFLEENNVSITTFPTDKLPNSVMYRNAKELFMVWMKEFVESSLRYIGRYTEPLLMGGWHFPEKMEERLEIWSSNEALVFVDGAHEILISALSPKKRSLKIYADEKLVYNQKQKGVFDIRLELKGAKIIKLLIDPVYVEKVDPRPLGIRVFHMACLKENSNTAKEIKFDRCYRDFLREFFLDEYVSEMIQIARHRDVAVDNLFQTTRGPNSKQLEEWLDAKIKNYDVVLGHSIPFKTSILATNYAKKHGKPVVLLPHFHFDDEFYHWNSYYTALQRADSVITSPKASIPFFYEKINAKTRDVPGGGVFKEEFENVDSASFAELYGSELPFVLVLGRKSGAKNYSCVIEAVKKVNQEKRVCEVVLIGKNEDGRAIEKSEAIYLGEQARKVVLGALQECMCVINMSESESFGIVVLEAWMMKKPVIANEKCPAFVELVDNGINGLLAAKHSLCDTIKFIIDNPNKAKLMGNNGFEKVSDNYTWESIGKKINTLLIDSL</sequence>
<dbReference type="CDD" id="cd03801">
    <property type="entry name" value="GT4_PimA-like"/>
    <property type="match status" value="2"/>
</dbReference>
<dbReference type="OrthoDB" id="9807209at2"/>
<dbReference type="CAZy" id="GT4">
    <property type="family name" value="Glycosyltransferase Family 4"/>
</dbReference>